<comment type="pathway">
    <text evidence="1 11">Carbohydrate degradation; glycolysis; pyruvate from D-glyceraldehyde 3-phosphate: step 4/5.</text>
</comment>
<evidence type="ECO:0000256" key="11">
    <source>
        <dbReference type="HAMAP-Rule" id="MF_00318"/>
    </source>
</evidence>
<evidence type="ECO:0000256" key="4">
    <source>
        <dbReference type="ARBA" id="ARBA00017068"/>
    </source>
</evidence>
<gene>
    <name evidence="11" type="primary">eno</name>
    <name evidence="15" type="ORF">FG382_00175</name>
</gene>
<keyword evidence="11" id="KW-0963">Cytoplasm</keyword>
<evidence type="ECO:0000259" key="14">
    <source>
        <dbReference type="SMART" id="SM01193"/>
    </source>
</evidence>
<feature type="binding site" evidence="11 12">
    <location>
        <position position="241"/>
    </location>
    <ligand>
        <name>Mg(2+)</name>
        <dbReference type="ChEBI" id="CHEBI:18420"/>
    </ligand>
</feature>
<keyword evidence="5 11" id="KW-0964">Secreted</keyword>
<dbReference type="InterPro" id="IPR029017">
    <property type="entry name" value="Enolase-like_N"/>
</dbReference>
<feature type="binding site" evidence="11">
    <location>
        <position position="335"/>
    </location>
    <ligand>
        <name>(2R)-2-phosphoglycerate</name>
        <dbReference type="ChEBI" id="CHEBI:58289"/>
    </ligand>
</feature>
<evidence type="ECO:0000256" key="2">
    <source>
        <dbReference type="ARBA" id="ARBA00009604"/>
    </source>
</evidence>
<dbReference type="PRINTS" id="PR00148">
    <property type="entry name" value="ENOLASE"/>
</dbReference>
<comment type="function">
    <text evidence="11">Catalyzes the reversible conversion of 2-phosphoglycerate (2-PG) into phosphoenolpyruvate (PEP). It is essential for the degradation of carbohydrates via glycolysis.</text>
</comment>
<evidence type="ECO:0000256" key="1">
    <source>
        <dbReference type="ARBA" id="ARBA00005031"/>
    </source>
</evidence>
<feature type="binding site" evidence="11">
    <location>
        <position position="365"/>
    </location>
    <ligand>
        <name>(2R)-2-phosphoglycerate</name>
        <dbReference type="ChEBI" id="CHEBI:58289"/>
    </ligand>
</feature>
<dbReference type="GO" id="GO:0009986">
    <property type="term" value="C:cell surface"/>
    <property type="evidence" value="ECO:0007669"/>
    <property type="project" value="UniProtKB-SubCell"/>
</dbReference>
<comment type="caution">
    <text evidence="11">Lacks conserved residue(s) required for the propagation of feature annotation.</text>
</comment>
<feature type="binding site" evidence="11">
    <location>
        <position position="386"/>
    </location>
    <ligand>
        <name>(2R)-2-phosphoglycerate</name>
        <dbReference type="ChEBI" id="CHEBI:58289"/>
    </ligand>
</feature>
<dbReference type="GO" id="GO:0000015">
    <property type="term" value="C:phosphopyruvate hydratase complex"/>
    <property type="evidence" value="ECO:0007669"/>
    <property type="project" value="InterPro"/>
</dbReference>
<dbReference type="PANTHER" id="PTHR11902:SF1">
    <property type="entry name" value="ENOLASE"/>
    <property type="match status" value="1"/>
</dbReference>
<keyword evidence="9 11" id="KW-0456">Lyase</keyword>
<evidence type="ECO:0000313" key="16">
    <source>
        <dbReference type="Proteomes" id="UP000317316"/>
    </source>
</evidence>
<dbReference type="EC" id="4.2.1.11" evidence="3 11"/>
<organism evidence="15 16">
    <name type="scientific">Psychrobacillus lasiicapitis</name>
    <dbReference type="NCBI Taxonomy" id="1636719"/>
    <lineage>
        <taxon>Bacteria</taxon>
        <taxon>Bacillati</taxon>
        <taxon>Bacillota</taxon>
        <taxon>Bacilli</taxon>
        <taxon>Bacillales</taxon>
        <taxon>Bacillaceae</taxon>
        <taxon>Psychrobacillus</taxon>
    </lineage>
</organism>
<evidence type="ECO:0000256" key="7">
    <source>
        <dbReference type="ARBA" id="ARBA00022842"/>
    </source>
</evidence>
<dbReference type="GO" id="GO:0004634">
    <property type="term" value="F:phosphopyruvate hydratase activity"/>
    <property type="evidence" value="ECO:0007669"/>
    <property type="project" value="UniProtKB-UniRule"/>
</dbReference>
<dbReference type="GO" id="GO:0006096">
    <property type="term" value="P:glycolytic process"/>
    <property type="evidence" value="ECO:0007669"/>
    <property type="project" value="UniProtKB-UniRule"/>
</dbReference>
<keyword evidence="7 11" id="KW-0460">Magnesium</keyword>
<dbReference type="InterPro" id="IPR020810">
    <property type="entry name" value="Enolase_C"/>
</dbReference>
<proteinExistence type="inferred from homology"/>
<dbReference type="HAMAP" id="MF_00318">
    <property type="entry name" value="Enolase"/>
    <property type="match status" value="1"/>
</dbReference>
<dbReference type="SUPFAM" id="SSF51604">
    <property type="entry name" value="Enolase C-terminal domain-like"/>
    <property type="match status" value="1"/>
</dbReference>
<dbReference type="Proteomes" id="UP000317316">
    <property type="component" value="Unassembled WGS sequence"/>
</dbReference>
<comment type="similarity">
    <text evidence="2 11">Belongs to the enolase family.</text>
</comment>
<feature type="binding site" evidence="11 12">
    <location>
        <position position="310"/>
    </location>
    <ligand>
        <name>Mg(2+)</name>
        <dbReference type="ChEBI" id="CHEBI:18420"/>
    </ligand>
</feature>
<evidence type="ECO:0000256" key="10">
    <source>
        <dbReference type="ARBA" id="ARBA00048951"/>
    </source>
</evidence>
<dbReference type="UniPathway" id="UPA00109">
    <property type="reaction ID" value="UER00187"/>
</dbReference>
<evidence type="ECO:0000256" key="5">
    <source>
        <dbReference type="ARBA" id="ARBA00022525"/>
    </source>
</evidence>
<dbReference type="GO" id="GO:0005576">
    <property type="term" value="C:extracellular region"/>
    <property type="evidence" value="ECO:0007669"/>
    <property type="project" value="UniProtKB-SubCell"/>
</dbReference>
<evidence type="ECO:0000259" key="13">
    <source>
        <dbReference type="SMART" id="SM01192"/>
    </source>
</evidence>
<evidence type="ECO:0000256" key="3">
    <source>
        <dbReference type="ARBA" id="ARBA00012058"/>
    </source>
</evidence>
<evidence type="ECO:0000256" key="6">
    <source>
        <dbReference type="ARBA" id="ARBA00022723"/>
    </source>
</evidence>
<keyword evidence="15" id="KW-0670">Pyruvate</keyword>
<dbReference type="SMART" id="SM01193">
    <property type="entry name" value="Enolase_N"/>
    <property type="match status" value="1"/>
</dbReference>
<dbReference type="Pfam" id="PF03952">
    <property type="entry name" value="Enolase_N"/>
    <property type="match status" value="1"/>
</dbReference>
<evidence type="ECO:0000256" key="9">
    <source>
        <dbReference type="ARBA" id="ARBA00023239"/>
    </source>
</evidence>
<feature type="domain" description="Enolase C-terminal TIM barrel" evidence="13">
    <location>
        <begin position="139"/>
        <end position="410"/>
    </location>
</feature>
<dbReference type="OrthoDB" id="9804716at2"/>
<keyword evidence="16" id="KW-1185">Reference proteome</keyword>
<dbReference type="InterPro" id="IPR020811">
    <property type="entry name" value="Enolase_N"/>
</dbReference>
<feature type="active site" description="Proton acceptor" evidence="11">
    <location>
        <position position="335"/>
    </location>
</feature>
<protein>
    <recommendedName>
        <fullName evidence="4 11">Enolase</fullName>
        <ecNumber evidence="3 11">4.2.1.11</ecNumber>
    </recommendedName>
    <alternativeName>
        <fullName evidence="11">2-phospho-D-glycerate hydro-lyase</fullName>
    </alternativeName>
    <alternativeName>
        <fullName evidence="11">2-phosphoglycerate dehydratase</fullName>
    </alternativeName>
</protein>
<feature type="binding site" evidence="11 12">
    <location>
        <position position="284"/>
    </location>
    <ligand>
        <name>Mg(2+)</name>
        <dbReference type="ChEBI" id="CHEBI:18420"/>
    </ligand>
</feature>
<dbReference type="EMBL" id="VDGH01000001">
    <property type="protein sequence ID" value="TQR17130.1"/>
    <property type="molecule type" value="Genomic_DNA"/>
</dbReference>
<comment type="catalytic activity">
    <reaction evidence="10">
        <text>(2R)-2-phosphoglycerate = phosphoenolpyruvate + H2O</text>
        <dbReference type="Rhea" id="RHEA:10164"/>
        <dbReference type="ChEBI" id="CHEBI:15377"/>
        <dbReference type="ChEBI" id="CHEBI:58289"/>
        <dbReference type="ChEBI" id="CHEBI:58702"/>
        <dbReference type="EC" id="4.2.1.11"/>
    </reaction>
    <physiologicalReaction direction="left-to-right" evidence="10">
        <dbReference type="Rhea" id="RHEA:10165"/>
    </physiologicalReaction>
</comment>
<comment type="cofactor">
    <cofactor evidence="11">
        <name>Mg(2+)</name>
        <dbReference type="ChEBI" id="CHEBI:18420"/>
    </cofactor>
    <text evidence="11">Binds a second Mg(2+) ion via substrate during catalysis.</text>
</comment>
<dbReference type="Gene3D" id="3.30.390.10">
    <property type="entry name" value="Enolase-like, N-terminal domain"/>
    <property type="match status" value="1"/>
</dbReference>
<dbReference type="SMART" id="SM01192">
    <property type="entry name" value="Enolase_C"/>
    <property type="match status" value="1"/>
</dbReference>
<dbReference type="AlphaFoldDB" id="A0A544TI93"/>
<name>A0A544TI93_9BACI</name>
<evidence type="ECO:0000256" key="12">
    <source>
        <dbReference type="PIRSR" id="PIRSR001400-3"/>
    </source>
</evidence>
<dbReference type="GO" id="GO:0000287">
    <property type="term" value="F:magnesium ion binding"/>
    <property type="evidence" value="ECO:0007669"/>
    <property type="project" value="UniProtKB-UniRule"/>
</dbReference>
<feature type="binding site" evidence="11">
    <location>
        <position position="364"/>
    </location>
    <ligand>
        <name>(2R)-2-phosphoglycerate</name>
        <dbReference type="ChEBI" id="CHEBI:58289"/>
    </ligand>
</feature>
<feature type="domain" description="Enolase N-terminal" evidence="14">
    <location>
        <begin position="4"/>
        <end position="134"/>
    </location>
</feature>
<keyword evidence="8 11" id="KW-0324">Glycolysis</keyword>
<accession>A0A544TI93</accession>
<keyword evidence="6 11" id="KW-0479">Metal-binding</keyword>
<dbReference type="PIRSF" id="PIRSF001400">
    <property type="entry name" value="Enolase"/>
    <property type="match status" value="1"/>
</dbReference>
<dbReference type="Gene3D" id="3.20.20.120">
    <property type="entry name" value="Enolase-like C-terminal domain"/>
    <property type="match status" value="1"/>
</dbReference>
<dbReference type="PANTHER" id="PTHR11902">
    <property type="entry name" value="ENOLASE"/>
    <property type="match status" value="1"/>
</dbReference>
<dbReference type="Pfam" id="PF00113">
    <property type="entry name" value="Enolase_C"/>
    <property type="match status" value="1"/>
</dbReference>
<dbReference type="SUPFAM" id="SSF54826">
    <property type="entry name" value="Enolase N-terminal domain-like"/>
    <property type="match status" value="1"/>
</dbReference>
<dbReference type="InterPro" id="IPR000941">
    <property type="entry name" value="Enolase"/>
</dbReference>
<comment type="cofactor">
    <cofactor evidence="12">
        <name>Mg(2+)</name>
        <dbReference type="ChEBI" id="CHEBI:18420"/>
    </cofactor>
    <text evidence="12">Mg(2+) is required for catalysis and for stabilizing the dimer.</text>
</comment>
<dbReference type="InterPro" id="IPR036849">
    <property type="entry name" value="Enolase-like_C_sf"/>
</dbReference>
<dbReference type="SFLD" id="SFLDS00001">
    <property type="entry name" value="Enolase"/>
    <property type="match status" value="1"/>
</dbReference>
<evidence type="ECO:0000313" key="15">
    <source>
        <dbReference type="EMBL" id="TQR17130.1"/>
    </source>
</evidence>
<reference evidence="15 16" key="1">
    <citation type="submission" date="2019-05" db="EMBL/GenBank/DDBJ databases">
        <title>Psychrobacillus vulpis sp. nov., a new species isolated from feces of a red fox that inhabits in The Tablas de Daimiel Natural Park, Albacete, Spain.</title>
        <authorList>
            <person name="Rodriguez M."/>
            <person name="Reina J.C."/>
            <person name="Bejar V."/>
            <person name="Llamas I."/>
        </authorList>
    </citation>
    <scope>NUCLEOTIDE SEQUENCE [LARGE SCALE GENOMIC DNA]</scope>
    <source>
        <strain evidence="15 16">NEAU-3TGS17</strain>
    </source>
</reference>
<evidence type="ECO:0000256" key="8">
    <source>
        <dbReference type="ARBA" id="ARBA00023152"/>
    </source>
</evidence>
<comment type="caution">
    <text evidence="15">The sequence shown here is derived from an EMBL/GenBank/DDBJ whole genome shotgun (WGS) entry which is preliminary data.</text>
</comment>
<comment type="subcellular location">
    <subcellularLocation>
        <location evidence="11">Cytoplasm</location>
    </subcellularLocation>
    <subcellularLocation>
        <location evidence="11">Secreted</location>
    </subcellularLocation>
    <subcellularLocation>
        <location evidence="11">Cell surface</location>
    </subcellularLocation>
    <text evidence="11">Fractions of enolase are present in both the cytoplasm and on the cell surface.</text>
</comment>
<sequence>MMKIKEIKARQLIDCKCRPMIEVDVITEDGYIGRGSAPTGSSVGMYEAFVLRDNNPNEYKGLSVRKAVENINNVIAPALIGKNVIDQEKIDRIMIDLDGTELKTRLGGNAIYSVSIACMHAAAKRKGLELYEYIANGAITSVPVPSFNVINGGKYDNLVQPFNEFLIVPYKAKNIEEAVEMSVLVFQELEKVLTNYLGRKPNIASSYGYAAPSEDPEIILELIQSAIDNCGYKGKIAFALDCASSEMYDKATDTYQLKGKQISAIELVDYVEKLTTKFDFVFIEDLLDENDWKGFIYAIKTIDKALILGDDLIVTNKDKLMYAHQNHAVHGFILKPNQIGTITEALDTFDFAHNNGLLAIPSGRSGGVIGDICMDLAVGLHVPFIKNGAPRSGERIDKLNYLMRVADLSNPCPMSDISSLVKFNN</sequence>